<dbReference type="EMBL" id="CP015922">
    <property type="protein sequence ID" value="ANI99298.1"/>
    <property type="molecule type" value="Genomic_DNA"/>
</dbReference>
<reference evidence="2" key="1">
    <citation type="submission" date="2016-05" db="EMBL/GenBank/DDBJ databases">
        <title>Polynucleobacter sp. QLW-P1FAT50C-4 genome.</title>
        <authorList>
            <person name="Hahn M.W."/>
        </authorList>
    </citation>
    <scope>NUCLEOTIDE SEQUENCE [LARGE SCALE GENOMIC DNA]</scope>
    <source>
        <strain evidence="2">QLW-P1FAT50C-4</strain>
    </source>
</reference>
<name>A0A191UE11_9BURK</name>
<dbReference type="STRING" id="1743168.A8O14_03815"/>
<dbReference type="PANTHER" id="PTHR40266:SF2">
    <property type="entry name" value="TOXIN HIGB-1"/>
    <property type="match status" value="1"/>
</dbReference>
<dbReference type="RefSeq" id="WP_068948302.1">
    <property type="nucleotide sequence ID" value="NZ_CP015922.1"/>
</dbReference>
<dbReference type="Gene3D" id="3.30.2310.20">
    <property type="entry name" value="RelE-like"/>
    <property type="match status" value="1"/>
</dbReference>
<accession>A0A191UE11</accession>
<gene>
    <name evidence="1" type="ORF">A8O14_03815</name>
</gene>
<keyword evidence="2" id="KW-1185">Reference proteome</keyword>
<protein>
    <submittedName>
        <fullName evidence="1">Plasmid maintenance system killer</fullName>
    </submittedName>
</protein>
<dbReference type="OrthoDB" id="9801102at2"/>
<dbReference type="Proteomes" id="UP000078463">
    <property type="component" value="Chromosome"/>
</dbReference>
<proteinExistence type="predicted"/>
<organism evidence="1 2">
    <name type="scientific">Polynucleobacter wuianus</name>
    <dbReference type="NCBI Taxonomy" id="1743168"/>
    <lineage>
        <taxon>Bacteria</taxon>
        <taxon>Pseudomonadati</taxon>
        <taxon>Pseudomonadota</taxon>
        <taxon>Betaproteobacteria</taxon>
        <taxon>Burkholderiales</taxon>
        <taxon>Burkholderiaceae</taxon>
        <taxon>Polynucleobacter</taxon>
    </lineage>
</organism>
<dbReference type="Pfam" id="PF05015">
    <property type="entry name" value="HigB-like_toxin"/>
    <property type="match status" value="1"/>
</dbReference>
<dbReference type="PANTHER" id="PTHR40266">
    <property type="entry name" value="TOXIN HIGB-1"/>
    <property type="match status" value="1"/>
</dbReference>
<dbReference type="KEGG" id="pwu:A8O14_03815"/>
<dbReference type="InterPro" id="IPR007711">
    <property type="entry name" value="HigB-1"/>
</dbReference>
<dbReference type="InterPro" id="IPR035093">
    <property type="entry name" value="RelE/ParE_toxin_dom_sf"/>
</dbReference>
<sequence>MIESFIHKGLKELFEEGKSIKIQKALLSRIIRRLDAIDSAKSLDDLKVPGFNFHGLEGVPKRYSIHINGPWCLTFEWHDENAYRLNLENYH</sequence>
<dbReference type="SUPFAM" id="SSF143011">
    <property type="entry name" value="RelE-like"/>
    <property type="match status" value="1"/>
</dbReference>
<evidence type="ECO:0000313" key="2">
    <source>
        <dbReference type="Proteomes" id="UP000078463"/>
    </source>
</evidence>
<evidence type="ECO:0000313" key="1">
    <source>
        <dbReference type="EMBL" id="ANI99298.1"/>
    </source>
</evidence>
<dbReference type="AlphaFoldDB" id="A0A191UE11"/>